<dbReference type="InterPro" id="IPR001841">
    <property type="entry name" value="Znf_RING"/>
</dbReference>
<dbReference type="FunFam" id="3.30.40.10:FF:000038">
    <property type="entry name" value="E3 ubiquitin-protein ligase listerin"/>
    <property type="match status" value="1"/>
</dbReference>
<feature type="compositionally biased region" description="Acidic residues" evidence="16">
    <location>
        <begin position="1382"/>
        <end position="1393"/>
    </location>
</feature>
<dbReference type="InterPro" id="IPR016024">
    <property type="entry name" value="ARM-type_fold"/>
</dbReference>
<evidence type="ECO:0000256" key="15">
    <source>
        <dbReference type="RuleBase" id="RU367090"/>
    </source>
</evidence>
<dbReference type="SMART" id="SM01197">
    <property type="entry name" value="FANCL_C"/>
    <property type="match status" value="1"/>
</dbReference>
<dbReference type="GO" id="GO:0005829">
    <property type="term" value="C:cytosol"/>
    <property type="evidence" value="ECO:0007669"/>
    <property type="project" value="UniProtKB-SubCell"/>
</dbReference>
<evidence type="ECO:0000256" key="5">
    <source>
        <dbReference type="ARBA" id="ARBA00012483"/>
    </source>
</evidence>
<dbReference type="GO" id="GO:0072344">
    <property type="term" value="P:rescue of stalled ribosome"/>
    <property type="evidence" value="ECO:0007669"/>
    <property type="project" value="UniProtKB-UniRule"/>
</dbReference>
<sequence>MTKRDRKNDDRKVRASDFSMYQTAESRPTGLNSIFDSYHYDLPSSNPLGASLSTRSDGGSPPYDEASAEILKALDKLTKKDATTKLKALETLESCFSGAPDYLVESVMQDFMHVFKRLAVVEPVRTVRLRLGKVLCRIAETLKRRMQTHMATIVTHWFMAMHDDAQDVAAAYQDAFQSLFSTVPSAREERERKTFRVLTHYISKIENTSVAIISRDIESYKQDWLEVFGRSSDNSATISDIHNRLICSLLHSLTELMVYQRQYGKELFPEEHPIAVFLNSSFIAMIGSLCRSSSYKQRLASTRLMVEIVKVLQPDHLKLAKECFKIGMQRLYADEEASITYHDVRLVCACARYNPACWEPVVLENYTSLLNGIMDRYNGDFSATMELFTLFPCLAAYLPEEWIKSQIGVSSVLKVTEHMLELMEVRVKNNYESSFAFDAKLFGQLGSSMLCCYYRMLLMIEENCDNIVEQAFQPLVKLQCDENATAQYFLEQLPRIFTEFIEESVAFRSPEASDALLKLLRDMNRSQSNYLFMARIFAGINNESQSSPEDKATHAQLRSYAKNLEIQMKSQILNYELPGLLLQFIDEPSSVTCLRKLNDILSVVQDTTLTTIAPDSKIFEVHRFMKVKFADAWEFEKVFGVLSRAMVLYKPMLEEPFKYYSAESDPGALFLLCLFAFQHFESPDNVYDIAKRAYGANIDLSEGNNLAIVLKFIQTSQKFSQVLSPLMLSWLIKPSHMAAATCDAVYDSVDPVSLGNEDKLIYEVLHVSLQLVQKVPSKTYAMHYIGMVDDVVCLYLVGYYLNVQIRLEVLLRFCLGLLPYWSDYLASAGTEHIASFFELLQKQVESTTKSKTDAELYPIKEVVYALLAMQGSPCRTTLSISRTISALRSFPQVDESVMFARNATLFSHLWFVNCERYLLGATAVKDGSTTHSGTNFIGCFANVFLATFLNDGFNYQLFEKLADKLLERNICGATLSETLVAQLSSNHWKSKNELEEKIQLLNSYISKPNVAVKVMIDLLKERYTTNPFIGRFLGVLNLNEHASVTKTDELLLIMKSCGDADAVSFINSIWELAILLDDAVCVSEGNYNLKNMSDCDYITVLMVELPLQVFDRFAVIKPTDITLTCWLHHALIVFFHSCINAMQAVGMDSRPFLNLIAKVWLMDVLQFCYMSDLSASAVAIELFSAIMSLCFSQELISLNGMQERCHMYDYSVESAKEYTEVIGALSRANLSLVLEAWSVDDSLDDIDPHYLLTMLVHMIERVESISDHAASEISIQRAMESLRMATYQFLSFCRKSKIPYTYSLCLLSRLWHCTFLLDNIAEYAGALCTSDMEKGKMLLALPPKFVSAVMDVSTQVSKVKGSVPVNVTQMFFNILQEPEEVTDVEAEGSEEEPTTPKAQQSDLMKLRGRKAISFYLNLALGPHMAENLFKIYRCENAESLDYKDLEVCLTTWQSVFTLLQHLKQCHNLTLANALVKALTVKPPDAGAAVFDILELDLAASMNVDAKNYVDAWWLETSAAVPENTEESVVHVFIQLLVLCLENIEPHGERYSNLVKTLYYKVSKTFPEEVNNVWNQCKNGYVKQYIMKFTKNEVTQRLIAEEMNVLKKSKSSALHISHDSDHRNIYASLDTKAEVAIKLTVKIPATFPLEPLSFVSSEDAGTFKNKHLRWLMMAQSAANRSGISQGLLLWSENITNFFEGIEECPICYSIVHLQFNTIPGKICKVCKHKFHAECLYKWFRNAPKAKCPLCQSHVSFTSYN</sequence>
<evidence type="ECO:0000256" key="3">
    <source>
        <dbReference type="ARBA" id="ARBA00004906"/>
    </source>
</evidence>
<evidence type="ECO:0000256" key="2">
    <source>
        <dbReference type="ARBA" id="ARBA00004514"/>
    </source>
</evidence>
<evidence type="ECO:0000256" key="13">
    <source>
        <dbReference type="ARBA" id="ARBA00022833"/>
    </source>
</evidence>
<feature type="region of interest" description="Disordered" evidence="16">
    <location>
        <begin position="1"/>
        <end position="30"/>
    </location>
</feature>
<dbReference type="Proteomes" id="UP001230268">
    <property type="component" value="Unassembled WGS sequence"/>
</dbReference>
<evidence type="ECO:0000313" key="18">
    <source>
        <dbReference type="EMBL" id="KAK1441706.1"/>
    </source>
</evidence>
<dbReference type="Pfam" id="PF22958">
    <property type="entry name" value="Ltn1_1st"/>
    <property type="match status" value="1"/>
</dbReference>
<dbReference type="Pfam" id="PF23009">
    <property type="entry name" value="UBC_like"/>
    <property type="match status" value="1"/>
</dbReference>
<dbReference type="SMART" id="SM00184">
    <property type="entry name" value="RING"/>
    <property type="match status" value="1"/>
</dbReference>
<protein>
    <recommendedName>
        <fullName evidence="6 15">E3 ubiquitin-protein ligase listerin</fullName>
        <ecNumber evidence="5 15">2.3.2.27</ecNumber>
    </recommendedName>
    <alternativeName>
        <fullName evidence="15">RING-type E3 ubiquitin transferase listerin</fullName>
    </alternativeName>
</protein>
<dbReference type="PROSITE" id="PS50089">
    <property type="entry name" value="ZF_RING_2"/>
    <property type="match status" value="1"/>
</dbReference>
<keyword evidence="11 14" id="KW-0863">Zinc-finger</keyword>
<feature type="domain" description="RING-type" evidence="17">
    <location>
        <begin position="1703"/>
        <end position="1750"/>
    </location>
</feature>
<dbReference type="Gene3D" id="3.30.40.10">
    <property type="entry name" value="Zinc/RING finger domain, C3HC4 (zinc finger)"/>
    <property type="match status" value="1"/>
</dbReference>
<dbReference type="GO" id="GO:0008270">
    <property type="term" value="F:zinc ion binding"/>
    <property type="evidence" value="ECO:0007669"/>
    <property type="project" value="UniProtKB-KW"/>
</dbReference>
<evidence type="ECO:0000256" key="10">
    <source>
        <dbReference type="ARBA" id="ARBA00022737"/>
    </source>
</evidence>
<evidence type="ECO:0000256" key="8">
    <source>
        <dbReference type="ARBA" id="ARBA00022679"/>
    </source>
</evidence>
<dbReference type="SUPFAM" id="SSF57850">
    <property type="entry name" value="RING/U-box"/>
    <property type="match status" value="1"/>
</dbReference>
<dbReference type="InterPro" id="IPR054476">
    <property type="entry name" value="Ltn1_N"/>
</dbReference>
<accession>A0AAD8PD51</accession>
<comment type="similarity">
    <text evidence="4 15">Belongs to the LTN1 family.</text>
</comment>
<evidence type="ECO:0000259" key="17">
    <source>
        <dbReference type="PROSITE" id="PS50089"/>
    </source>
</evidence>
<keyword evidence="12 15" id="KW-0833">Ubl conjugation pathway</keyword>
<dbReference type="GO" id="GO:0043023">
    <property type="term" value="F:ribosomal large subunit binding"/>
    <property type="evidence" value="ECO:0007669"/>
    <property type="project" value="TreeGrafter"/>
</dbReference>
<evidence type="ECO:0000256" key="11">
    <source>
        <dbReference type="ARBA" id="ARBA00022771"/>
    </source>
</evidence>
<dbReference type="PANTHER" id="PTHR12389:SF0">
    <property type="entry name" value="E3 UBIQUITIN-PROTEIN LIGASE LISTERIN"/>
    <property type="match status" value="1"/>
</dbReference>
<dbReference type="PANTHER" id="PTHR12389">
    <property type="entry name" value="ZINC FINGER PROTEIN 294"/>
    <property type="match status" value="1"/>
</dbReference>
<comment type="caution">
    <text evidence="18">The sequence shown here is derived from an EMBL/GenBank/DDBJ whole genome shotgun (WGS) entry which is preliminary data.</text>
</comment>
<proteinExistence type="inferred from homology"/>
<comment type="function">
    <text evidence="15">E3 ubiquitin-protein ligase. Component of the ribosome quality control complex (RQC), a ribosome-associated complex that mediates ubiquitination and extraction of incompletely synthesized nascent chains for proteasomal degradation.</text>
</comment>
<feature type="compositionally biased region" description="Polar residues" evidence="16">
    <location>
        <begin position="19"/>
        <end position="30"/>
    </location>
</feature>
<organism evidence="18 19">
    <name type="scientific">Babesia gibsoni</name>
    <dbReference type="NCBI Taxonomy" id="33632"/>
    <lineage>
        <taxon>Eukaryota</taxon>
        <taxon>Sar</taxon>
        <taxon>Alveolata</taxon>
        <taxon>Apicomplexa</taxon>
        <taxon>Aconoidasida</taxon>
        <taxon>Piroplasmida</taxon>
        <taxon>Babesiidae</taxon>
        <taxon>Babesia</taxon>
    </lineage>
</organism>
<feature type="region of interest" description="Disordered" evidence="16">
    <location>
        <begin position="1382"/>
        <end position="1401"/>
    </location>
</feature>
<comment type="pathway">
    <text evidence="3 15">Protein modification; protein ubiquitination.</text>
</comment>
<reference evidence="18" key="1">
    <citation type="submission" date="2023-08" db="EMBL/GenBank/DDBJ databases">
        <title>Draft sequence of the Babesia gibsoni genome.</title>
        <authorList>
            <person name="Yamagishi J.Y."/>
            <person name="Xuan X.X."/>
        </authorList>
    </citation>
    <scope>NUCLEOTIDE SEQUENCE</scope>
    <source>
        <strain evidence="18">Azabu</strain>
    </source>
</reference>
<evidence type="ECO:0000256" key="9">
    <source>
        <dbReference type="ARBA" id="ARBA00022723"/>
    </source>
</evidence>
<evidence type="ECO:0000256" key="6">
    <source>
        <dbReference type="ARBA" id="ARBA00017157"/>
    </source>
</evidence>
<evidence type="ECO:0000313" key="19">
    <source>
        <dbReference type="Proteomes" id="UP001230268"/>
    </source>
</evidence>
<name>A0AAD8PD51_BABGI</name>
<keyword evidence="13 15" id="KW-0862">Zinc</keyword>
<keyword evidence="19" id="KW-1185">Reference proteome</keyword>
<dbReference type="Gene3D" id="1.25.10.10">
    <property type="entry name" value="Leucine-rich Repeat Variant"/>
    <property type="match status" value="1"/>
</dbReference>
<evidence type="ECO:0000256" key="1">
    <source>
        <dbReference type="ARBA" id="ARBA00000900"/>
    </source>
</evidence>
<comment type="subcellular location">
    <subcellularLocation>
        <location evidence="2">Cytoplasm</location>
        <location evidence="2">Cytosol</location>
    </subcellularLocation>
</comment>
<comment type="catalytic activity">
    <reaction evidence="1 15">
        <text>S-ubiquitinyl-[E2 ubiquitin-conjugating enzyme]-L-cysteine + [acceptor protein]-L-lysine = [E2 ubiquitin-conjugating enzyme]-L-cysteine + N(6)-ubiquitinyl-[acceptor protein]-L-lysine.</text>
        <dbReference type="EC" id="2.3.2.27"/>
    </reaction>
</comment>
<evidence type="ECO:0000256" key="7">
    <source>
        <dbReference type="ARBA" id="ARBA00022490"/>
    </source>
</evidence>
<dbReference type="GO" id="GO:1990116">
    <property type="term" value="P:ribosome-associated ubiquitin-dependent protein catabolic process"/>
    <property type="evidence" value="ECO:0007669"/>
    <property type="project" value="UniProtKB-UniRule"/>
</dbReference>
<keyword evidence="8 15" id="KW-0808">Transferase</keyword>
<dbReference type="GO" id="GO:1990112">
    <property type="term" value="C:RQC complex"/>
    <property type="evidence" value="ECO:0007669"/>
    <property type="project" value="UniProtKB-UniRule"/>
</dbReference>
<dbReference type="InterPro" id="IPR039795">
    <property type="entry name" value="LTN1/Rkr1"/>
</dbReference>
<keyword evidence="9 15" id="KW-0479">Metal-binding</keyword>
<dbReference type="InterPro" id="IPR011989">
    <property type="entry name" value="ARM-like"/>
</dbReference>
<dbReference type="InterPro" id="IPR054478">
    <property type="entry name" value="LTN1_UBC"/>
</dbReference>
<keyword evidence="10" id="KW-0677">Repeat</keyword>
<evidence type="ECO:0000256" key="12">
    <source>
        <dbReference type="ARBA" id="ARBA00022786"/>
    </source>
</evidence>
<dbReference type="InterPro" id="IPR039804">
    <property type="entry name" value="RING-CH-C4HC3_LTN1"/>
</dbReference>
<keyword evidence="7" id="KW-0963">Cytoplasm</keyword>
<feature type="compositionally biased region" description="Basic and acidic residues" evidence="16">
    <location>
        <begin position="1"/>
        <end position="15"/>
    </location>
</feature>
<evidence type="ECO:0000256" key="14">
    <source>
        <dbReference type="PROSITE-ProRule" id="PRU00175"/>
    </source>
</evidence>
<evidence type="ECO:0000256" key="16">
    <source>
        <dbReference type="SAM" id="MobiDB-lite"/>
    </source>
</evidence>
<dbReference type="GO" id="GO:0061630">
    <property type="term" value="F:ubiquitin protein ligase activity"/>
    <property type="evidence" value="ECO:0007669"/>
    <property type="project" value="UniProtKB-UniRule"/>
</dbReference>
<gene>
    <name evidence="18" type="ORF">BgAZ_500380</name>
</gene>
<dbReference type="InterPro" id="IPR013083">
    <property type="entry name" value="Znf_RING/FYVE/PHD"/>
</dbReference>
<comment type="subunit">
    <text evidence="15">Component of the ribosome quality control complex (RQC).</text>
</comment>
<dbReference type="CDD" id="cd16491">
    <property type="entry name" value="RING-CH-C4HC3_LTN1"/>
    <property type="match status" value="1"/>
</dbReference>
<dbReference type="SUPFAM" id="SSF48371">
    <property type="entry name" value="ARM repeat"/>
    <property type="match status" value="1"/>
</dbReference>
<dbReference type="Pfam" id="PF13639">
    <property type="entry name" value="zf-RING_2"/>
    <property type="match status" value="1"/>
</dbReference>
<evidence type="ECO:0000256" key="4">
    <source>
        <dbReference type="ARBA" id="ARBA00007997"/>
    </source>
</evidence>
<dbReference type="EC" id="2.3.2.27" evidence="5 15"/>
<dbReference type="EMBL" id="JAVEPI010000005">
    <property type="protein sequence ID" value="KAK1441706.1"/>
    <property type="molecule type" value="Genomic_DNA"/>
</dbReference>